<dbReference type="SUPFAM" id="SSF52058">
    <property type="entry name" value="L domain-like"/>
    <property type="match status" value="2"/>
</dbReference>
<dbReference type="EMBL" id="CACVKT020003887">
    <property type="protein sequence ID" value="CAC5386661.1"/>
    <property type="molecule type" value="Genomic_DNA"/>
</dbReference>
<keyword evidence="5" id="KW-1185">Reference proteome</keyword>
<dbReference type="AlphaFoldDB" id="A0A6J8BTQ9"/>
<keyword evidence="1" id="KW-0433">Leucine-rich repeat</keyword>
<dbReference type="Proteomes" id="UP000507470">
    <property type="component" value="Unassembled WGS sequence"/>
</dbReference>
<organism evidence="4 5">
    <name type="scientific">Mytilus coruscus</name>
    <name type="common">Sea mussel</name>
    <dbReference type="NCBI Taxonomy" id="42192"/>
    <lineage>
        <taxon>Eukaryota</taxon>
        <taxon>Metazoa</taxon>
        <taxon>Spiralia</taxon>
        <taxon>Lophotrochozoa</taxon>
        <taxon>Mollusca</taxon>
        <taxon>Bivalvia</taxon>
        <taxon>Autobranchia</taxon>
        <taxon>Pteriomorphia</taxon>
        <taxon>Mytilida</taxon>
        <taxon>Mytiloidea</taxon>
        <taxon>Mytilidae</taxon>
        <taxon>Mytilinae</taxon>
        <taxon>Mytilus</taxon>
    </lineage>
</organism>
<dbReference type="Gene3D" id="3.80.10.10">
    <property type="entry name" value="Ribonuclease Inhibitor"/>
    <property type="match status" value="2"/>
</dbReference>
<evidence type="ECO:0000256" key="1">
    <source>
        <dbReference type="ARBA" id="ARBA00022614"/>
    </source>
</evidence>
<dbReference type="InterPro" id="IPR003591">
    <property type="entry name" value="Leu-rich_rpt_typical-subtyp"/>
</dbReference>
<dbReference type="InterPro" id="IPR032675">
    <property type="entry name" value="LRR_dom_sf"/>
</dbReference>
<keyword evidence="2" id="KW-0732">Signal</keyword>
<proteinExistence type="predicted"/>
<evidence type="ECO:0000313" key="5">
    <source>
        <dbReference type="Proteomes" id="UP000507470"/>
    </source>
</evidence>
<evidence type="ECO:0000256" key="2">
    <source>
        <dbReference type="ARBA" id="ARBA00022729"/>
    </source>
</evidence>
<name>A0A6J8BTQ9_MYTCO</name>
<dbReference type="InterPro" id="IPR001611">
    <property type="entry name" value="Leu-rich_rpt"/>
</dbReference>
<reference evidence="4 5" key="1">
    <citation type="submission" date="2020-06" db="EMBL/GenBank/DDBJ databases">
        <authorList>
            <person name="Li R."/>
            <person name="Bekaert M."/>
        </authorList>
    </citation>
    <scope>NUCLEOTIDE SEQUENCE [LARGE SCALE GENOMIC DNA]</scope>
    <source>
        <strain evidence="5">wild</strain>
    </source>
</reference>
<sequence>MQVWFHGLSEIEKFFPSWIHIAVLIQLIIQSFSDSNITIPEHFQWLEKSVASASTLYCPNCCKEKCSDFEFVTKKDALCCAEFAEPLWNFPKYSYLQTKLQIVNYDTLEEPQIRQHEKSNSSNYYILDYHGKLPLLYFPYNICKYPDLVTVNLSDNNIQKIPNISCLSNLDTLDLSNNYLENINSSTFSKLPFLRYLDLSNNLISYIEPESFNYRPGSLMHIKLKRNRLKSFDITNIFLGFWFYEVDCIENNISKFTNKVKGKFFRKGELVGGGYIRMTSNNLSRIPTPKELGFADVLSTFKAAFSYALQFGNNPWNCDCSIGLYIKYVEHAARKFKGVTRHNVTCFSPPQLKGYVIGSSKGNSSIYDLFICNINMKNKCPLRCTCFQQPSKERVVVNCTFSNQTKLPSYVPDFDNLDIDLIRNQIKYVQFEEYLNRTMRIDLSYNDIIHIDHLIYQIKTLNYINLYKNKISFFDKAILQKSPCNLVFGEIKTKCSCEIYWIKTWLERDSSQNCSQNRITCDLKSEHIDASSLSKEDFCPVERNDLVLCIALPAATLLCFICFITYQSFKYEIKLIVRKIQNQSNTTIMNSEIDFDVYISMNIENNGGTAWAIRTLNVYLEQQGMKTCIPYRDFEAWWYPEDYQESQFQNIEWNHIWSSFKCEVRKNIVVINFDALDSANINDRRLKAFCRLGYAFEFCNFDHRLLCNIRNSLNPFPRNNQNITYYSGNRSDQNINSEN</sequence>
<dbReference type="PANTHER" id="PTHR24373:SF275">
    <property type="entry name" value="TIR DOMAIN-CONTAINING PROTEIN"/>
    <property type="match status" value="1"/>
</dbReference>
<keyword evidence="3" id="KW-0677">Repeat</keyword>
<dbReference type="InterPro" id="IPR035897">
    <property type="entry name" value="Toll_tir_struct_dom_sf"/>
</dbReference>
<protein>
    <recommendedName>
        <fullName evidence="6">TIR domain-containing protein</fullName>
    </recommendedName>
</protein>
<dbReference type="PROSITE" id="PS51450">
    <property type="entry name" value="LRR"/>
    <property type="match status" value="3"/>
</dbReference>
<dbReference type="Pfam" id="PF13855">
    <property type="entry name" value="LRR_8"/>
    <property type="match status" value="1"/>
</dbReference>
<evidence type="ECO:0000313" key="4">
    <source>
        <dbReference type="EMBL" id="CAC5386661.1"/>
    </source>
</evidence>
<evidence type="ECO:0000256" key="3">
    <source>
        <dbReference type="ARBA" id="ARBA00022737"/>
    </source>
</evidence>
<accession>A0A6J8BTQ9</accession>
<evidence type="ECO:0008006" key="6">
    <source>
        <dbReference type="Google" id="ProtNLM"/>
    </source>
</evidence>
<dbReference type="InterPro" id="IPR050328">
    <property type="entry name" value="Dev_Immune_Receptor"/>
</dbReference>
<dbReference type="SMART" id="SM00369">
    <property type="entry name" value="LRR_TYP"/>
    <property type="match status" value="2"/>
</dbReference>
<dbReference type="SUPFAM" id="SSF52200">
    <property type="entry name" value="Toll/Interleukin receptor TIR domain"/>
    <property type="match status" value="1"/>
</dbReference>
<dbReference type="PANTHER" id="PTHR24373">
    <property type="entry name" value="SLIT RELATED LEUCINE-RICH REPEAT NEURONAL PROTEIN"/>
    <property type="match status" value="1"/>
</dbReference>
<dbReference type="OrthoDB" id="6107924at2759"/>
<gene>
    <name evidence="4" type="ORF">MCOR_22071</name>
</gene>